<comment type="caution">
    <text evidence="1">The sequence shown here is derived from an EMBL/GenBank/DDBJ whole genome shotgun (WGS) entry which is preliminary data.</text>
</comment>
<dbReference type="RefSeq" id="XP_024405887.1">
    <property type="nucleotide sequence ID" value="XM_024549423.1"/>
</dbReference>
<evidence type="ECO:0000313" key="1">
    <source>
        <dbReference type="EMBL" id="PON26939.1"/>
    </source>
</evidence>
<sequence>MTLLLIAPNLTTSSILSISSGAFRRPLQLYSSPITFASKTSSLLSITHANRFYFDPFIIPISILHPSKGHSGHLTSVEGFRPSSA</sequence>
<keyword evidence="2" id="KW-1185">Reference proteome</keyword>
<proteinExistence type="predicted"/>
<reference evidence="1 2" key="1">
    <citation type="journal article" date="2016" name="Genome Announc.">
        <title>Draft Whole-Genome Sequence of Trichoderma gamsii T6085, a Promising Biocontrol Agent of Fusarium Head Blight on Wheat.</title>
        <authorList>
            <person name="Baroncelli R."/>
            <person name="Zapparata A."/>
            <person name="Piaggeschi G."/>
            <person name="Sarrocco S."/>
            <person name="Vannacci G."/>
        </authorList>
    </citation>
    <scope>NUCLEOTIDE SEQUENCE [LARGE SCALE GENOMIC DNA]</scope>
    <source>
        <strain evidence="1 2">T6085</strain>
    </source>
</reference>
<gene>
    <name evidence="1" type="ORF">TGAM01_v204440</name>
</gene>
<accession>A0A2P4ZRL2</accession>
<dbReference type="AlphaFoldDB" id="A0A2P4ZRL2"/>
<name>A0A2P4ZRL2_9HYPO</name>
<evidence type="ECO:0000313" key="2">
    <source>
        <dbReference type="Proteomes" id="UP000054821"/>
    </source>
</evidence>
<protein>
    <submittedName>
        <fullName evidence="1">Uncharacterized protein</fullName>
    </submittedName>
</protein>
<dbReference type="Proteomes" id="UP000054821">
    <property type="component" value="Unassembled WGS sequence"/>
</dbReference>
<dbReference type="GeneID" id="36347518"/>
<organism evidence="1 2">
    <name type="scientific">Trichoderma gamsii</name>
    <dbReference type="NCBI Taxonomy" id="398673"/>
    <lineage>
        <taxon>Eukaryota</taxon>
        <taxon>Fungi</taxon>
        <taxon>Dikarya</taxon>
        <taxon>Ascomycota</taxon>
        <taxon>Pezizomycotina</taxon>
        <taxon>Sordariomycetes</taxon>
        <taxon>Hypocreomycetidae</taxon>
        <taxon>Hypocreales</taxon>
        <taxon>Hypocreaceae</taxon>
        <taxon>Trichoderma</taxon>
    </lineage>
</organism>
<dbReference type="EMBL" id="JPDN02000012">
    <property type="protein sequence ID" value="PON26939.1"/>
    <property type="molecule type" value="Genomic_DNA"/>
</dbReference>